<dbReference type="PROSITE" id="PS51192">
    <property type="entry name" value="HELICASE_ATP_BIND_1"/>
    <property type="match status" value="1"/>
</dbReference>
<dbReference type="Gene3D" id="3.40.50.300">
    <property type="entry name" value="P-loop containing nucleotide triphosphate hydrolases"/>
    <property type="match status" value="2"/>
</dbReference>
<dbReference type="GO" id="GO:0031297">
    <property type="term" value="P:replication fork processing"/>
    <property type="evidence" value="ECO:0007669"/>
    <property type="project" value="TreeGrafter"/>
</dbReference>
<keyword evidence="1" id="KW-0378">Hydrolase</keyword>
<reference evidence="3" key="1">
    <citation type="journal article" date="2021" name="Proc. Natl. Acad. Sci. U.S.A.">
        <title>A Catalog of Tens of Thousands of Viruses from Human Metagenomes Reveals Hidden Associations with Chronic Diseases.</title>
        <authorList>
            <person name="Tisza M.J."/>
            <person name="Buck C.B."/>
        </authorList>
    </citation>
    <scope>NUCLEOTIDE SEQUENCE</scope>
    <source>
        <strain evidence="3">CtqZP6</strain>
    </source>
</reference>
<dbReference type="SUPFAM" id="SSF52540">
    <property type="entry name" value="P-loop containing nucleoside triphosphate hydrolases"/>
    <property type="match status" value="2"/>
</dbReference>
<protein>
    <submittedName>
        <fullName evidence="3">Chromatin remodeling complex ATPase</fullName>
    </submittedName>
</protein>
<evidence type="ECO:0000313" key="3">
    <source>
        <dbReference type="EMBL" id="DAF50574.1"/>
    </source>
</evidence>
<sequence>MSIYDKLYPFQKNVVDKFRSYKKFGLFLDMGLGKTPTSLALAEVNNCSKVLIVTINGKALEPVTEPGSWLNWASRSTFKFDFLNKFSEPDAFALTKSLPQLFIINYEGLFKHGKRSTRSSGIVLNENITEFLKACRRENVCVIIDESHKVKNLQSQQTKAINQIVNTLERTTNSVHLYLCTGTPFTKGYIDLYSQLKLLGYPETKGDFVERFCIRGRVPGLLEWQQPIVGYKNVDALFNLVHHYAITIRSEDVMDLPDKFFVNISQPVSPAFEMFTREKRKGKDILDFAKSLKIKLSEFDQKRYNTESLCSNPFFRNIDYPSLDFFAETSGTAWMRARQLSTGFIGNASKAIWYDRSRLDALEKFLSENEDNYLLFYNYTPELCEIFEICEKLDYNIDVYCGEIKSLMFYERYAKMSDAEKLTNKKNIIIANFASGSTGLNWQEYNKCILFSTPVYKDYAQGHKRVHRLGQKADKVLYYCFFQRNWLDMNMRKALDGTIEYNEDMFQADLARVNELKGE</sequence>
<accession>A0A8S5SHY8</accession>
<dbReference type="SMART" id="SM00487">
    <property type="entry name" value="DEXDc"/>
    <property type="match status" value="1"/>
</dbReference>
<evidence type="ECO:0000259" key="2">
    <source>
        <dbReference type="PROSITE" id="PS51192"/>
    </source>
</evidence>
<organism evidence="3">
    <name type="scientific">Phage sp. ctqZP6</name>
    <dbReference type="NCBI Taxonomy" id="2828010"/>
    <lineage>
        <taxon>Viruses</taxon>
    </lineage>
</organism>
<evidence type="ECO:0000256" key="1">
    <source>
        <dbReference type="ARBA" id="ARBA00022801"/>
    </source>
</evidence>
<dbReference type="GO" id="GO:0016787">
    <property type="term" value="F:hydrolase activity"/>
    <property type="evidence" value="ECO:0007669"/>
    <property type="project" value="UniProtKB-KW"/>
</dbReference>
<dbReference type="GO" id="GO:0006281">
    <property type="term" value="P:DNA repair"/>
    <property type="evidence" value="ECO:0007669"/>
    <property type="project" value="TreeGrafter"/>
</dbReference>
<feature type="domain" description="Helicase ATP-binding" evidence="2">
    <location>
        <begin position="15"/>
        <end position="202"/>
    </location>
</feature>
<dbReference type="InterPro" id="IPR014001">
    <property type="entry name" value="Helicase_ATP-bd"/>
</dbReference>
<proteinExistence type="predicted"/>
<dbReference type="InterPro" id="IPR027417">
    <property type="entry name" value="P-loop_NTPase"/>
</dbReference>
<name>A0A8S5SHY8_9VIRU</name>
<dbReference type="PANTHER" id="PTHR45766:SF6">
    <property type="entry name" value="SWI_SNF-RELATED MATRIX-ASSOCIATED ACTIN-DEPENDENT REGULATOR OF CHROMATIN SUBFAMILY A-LIKE PROTEIN 1"/>
    <property type="match status" value="1"/>
</dbReference>
<dbReference type="EMBL" id="BK032598">
    <property type="protein sequence ID" value="DAF50574.1"/>
    <property type="molecule type" value="Genomic_DNA"/>
</dbReference>
<dbReference type="PANTHER" id="PTHR45766">
    <property type="entry name" value="DNA ANNEALING HELICASE AND ENDONUCLEASE ZRANB3 FAMILY MEMBER"/>
    <property type="match status" value="1"/>
</dbReference>